<gene>
    <name evidence="2" type="ORF">GCM10007938_02190</name>
</gene>
<organism evidence="2 3">
    <name type="scientific">Vibrio zhanjiangensis</name>
    <dbReference type="NCBI Taxonomy" id="1046128"/>
    <lineage>
        <taxon>Bacteria</taxon>
        <taxon>Pseudomonadati</taxon>
        <taxon>Pseudomonadota</taxon>
        <taxon>Gammaproteobacteria</taxon>
        <taxon>Vibrionales</taxon>
        <taxon>Vibrionaceae</taxon>
        <taxon>Vibrio</taxon>
    </lineage>
</organism>
<keyword evidence="1" id="KW-0812">Transmembrane</keyword>
<evidence type="ECO:0000313" key="2">
    <source>
        <dbReference type="EMBL" id="GLT16443.1"/>
    </source>
</evidence>
<keyword evidence="1" id="KW-1133">Transmembrane helix</keyword>
<dbReference type="RefSeq" id="WP_284190368.1">
    <property type="nucleotide sequence ID" value="NZ_BSPW01000005.1"/>
</dbReference>
<reference evidence="3" key="1">
    <citation type="journal article" date="2019" name="Int. J. Syst. Evol. Microbiol.">
        <title>The Global Catalogue of Microorganisms (GCM) 10K type strain sequencing project: providing services to taxonomists for standard genome sequencing and annotation.</title>
        <authorList>
            <consortium name="The Broad Institute Genomics Platform"/>
            <consortium name="The Broad Institute Genome Sequencing Center for Infectious Disease"/>
            <person name="Wu L."/>
            <person name="Ma J."/>
        </authorList>
    </citation>
    <scope>NUCLEOTIDE SEQUENCE [LARGE SCALE GENOMIC DNA]</scope>
    <source>
        <strain evidence="3">NBRC 108723</strain>
    </source>
</reference>
<proteinExistence type="predicted"/>
<name>A0ABQ6ETG3_9VIBR</name>
<dbReference type="Proteomes" id="UP001157138">
    <property type="component" value="Unassembled WGS sequence"/>
</dbReference>
<protein>
    <submittedName>
        <fullName evidence="2">Uncharacterized protein</fullName>
    </submittedName>
</protein>
<comment type="caution">
    <text evidence="2">The sequence shown here is derived from an EMBL/GenBank/DDBJ whole genome shotgun (WGS) entry which is preliminary data.</text>
</comment>
<keyword evidence="3" id="KW-1185">Reference proteome</keyword>
<feature type="transmembrane region" description="Helical" evidence="1">
    <location>
        <begin position="109"/>
        <end position="130"/>
    </location>
</feature>
<dbReference type="EMBL" id="BSPW01000005">
    <property type="protein sequence ID" value="GLT16443.1"/>
    <property type="molecule type" value="Genomic_DNA"/>
</dbReference>
<evidence type="ECO:0000313" key="3">
    <source>
        <dbReference type="Proteomes" id="UP001157138"/>
    </source>
</evidence>
<sequence length="158" mass="18276">MNSITNPQAVEFIRKYAPITNQVIFDDKSPFYNELIRVIRKNLCIDSRSERKVIKVFEQRILDDPDGVLLASCEEDIRDYKKNQIRRKIKNKISIRLQKKYMAMLIRQSVISTNYFYIILCLVIVIVGAFYLDKSVLALVSAISGGVINSLINERNSI</sequence>
<feature type="transmembrane region" description="Helical" evidence="1">
    <location>
        <begin position="136"/>
        <end position="152"/>
    </location>
</feature>
<keyword evidence="1" id="KW-0472">Membrane</keyword>
<accession>A0ABQ6ETG3</accession>
<evidence type="ECO:0000256" key="1">
    <source>
        <dbReference type="SAM" id="Phobius"/>
    </source>
</evidence>